<name>A0A397PAM1_9SPHN</name>
<sequence>MKPLLVRTIEARDFPKKCAMGGEKISQAFDYSAEITVIQGVKLRTEIS</sequence>
<protein>
    <submittedName>
        <fullName evidence="1">Uncharacterized protein</fullName>
    </submittedName>
</protein>
<keyword evidence="2" id="KW-1185">Reference proteome</keyword>
<dbReference type="Proteomes" id="UP000266568">
    <property type="component" value="Unassembled WGS sequence"/>
</dbReference>
<accession>A0A397PAM1</accession>
<dbReference type="AlphaFoldDB" id="A0A397PAM1"/>
<comment type="caution">
    <text evidence="1">The sequence shown here is derived from an EMBL/GenBank/DDBJ whole genome shotgun (WGS) entry which is preliminary data.</text>
</comment>
<evidence type="ECO:0000313" key="2">
    <source>
        <dbReference type="Proteomes" id="UP000266568"/>
    </source>
</evidence>
<organism evidence="1 2">
    <name type="scientific">Hephaestia caeni</name>
    <dbReference type="NCBI Taxonomy" id="645617"/>
    <lineage>
        <taxon>Bacteria</taxon>
        <taxon>Pseudomonadati</taxon>
        <taxon>Pseudomonadota</taxon>
        <taxon>Alphaproteobacteria</taxon>
        <taxon>Sphingomonadales</taxon>
        <taxon>Sphingomonadaceae</taxon>
        <taxon>Hephaestia</taxon>
    </lineage>
</organism>
<dbReference type="EMBL" id="QXDC01000002">
    <property type="protein sequence ID" value="RIA46008.1"/>
    <property type="molecule type" value="Genomic_DNA"/>
</dbReference>
<reference evidence="1 2" key="1">
    <citation type="submission" date="2018-08" db="EMBL/GenBank/DDBJ databases">
        <title>Genomic Encyclopedia of Type Strains, Phase IV (KMG-IV): sequencing the most valuable type-strain genomes for metagenomic binning, comparative biology and taxonomic classification.</title>
        <authorList>
            <person name="Goeker M."/>
        </authorList>
    </citation>
    <scope>NUCLEOTIDE SEQUENCE [LARGE SCALE GENOMIC DNA]</scope>
    <source>
        <strain evidence="1 2">DSM 25527</strain>
    </source>
</reference>
<evidence type="ECO:0000313" key="1">
    <source>
        <dbReference type="EMBL" id="RIA46008.1"/>
    </source>
</evidence>
<gene>
    <name evidence="1" type="ORF">DFR49_0537</name>
</gene>
<proteinExistence type="predicted"/>